<dbReference type="GO" id="GO:0045145">
    <property type="term" value="F:single-stranded DNA 5'-3' DNA exonuclease activity"/>
    <property type="evidence" value="ECO:0007669"/>
    <property type="project" value="InterPro"/>
</dbReference>
<evidence type="ECO:0000256" key="1">
    <source>
        <dbReference type="ARBA" id="ARBA00009797"/>
    </source>
</evidence>
<name>A0A1Y2AM50_9TREE</name>
<sequence length="749" mass="82583">MQIDSGTGTEEDDDDFGPELKIDDELANVLATAESHIEEIELEDVVGIGIVSPFEEFRKKGFLSVSDLVGTVWCEVQYDYRLRTLPYLPAAQRPEKITSTKGVEIKVDKIKVEDKEKVLKRGQKIHKRLEREIHPEEIIVRAVSREDVWGLRFLNMLSALEALLTLGKCRELPVVGFVKGILVMGIIDEITREPIMDKTKPCTRSDTLSTQQTQLTSFFRPSPTKKHTTPPKISNRTHKLYISDSKTRASGVLPRDTDTLAGRLQVMLYKELLDAMLIAPTSSSISTSTSTSTTSTFNTSTSTTSTSTTSTSTFESSTANVLPSRSGFSWSSLFAHLELDASEPFSEHFVVQSRPIILGNGLRHGASESRTLNDMINVWTAYVDSLGLGSPLTQITKKGKGKETETVDMNSGKTEDKLELVYRRAGPIKGVKVKKKNNDESQVSKGRRKRRRDKQEQEDEDELSMQLAIQESLRAASASGQASEEMMDMSRQGQSRSDGAEQKSQVDNQDQDQDQEDDELAWAVEMSLATDTLPLNDTEDGQVVLRASQPHTQSSTSTLTRLSTPPSSSTPTPRPPPAASTPSPRSPTSSSPAPRTSSSHSSLHPNPPSSSSSSSSSPSYLPHAAPSPSHPPPQHAASSSSPSYPPSPATAPRSRISKRTTIELAESKKSGSIIGKTVFTHSPRLLHTHLESVLQWWLGHRSAIGVTLDETRRCGWCEFEENCEWRAQKALEVSEMARRTRLDKTQESR</sequence>
<keyword evidence="3" id="KW-0540">Nuclease</keyword>
<dbReference type="Proteomes" id="UP000193986">
    <property type="component" value="Unassembled WGS sequence"/>
</dbReference>
<feature type="compositionally biased region" description="Low complexity" evidence="2">
    <location>
        <begin position="283"/>
        <end position="318"/>
    </location>
</feature>
<proteinExistence type="inferred from homology"/>
<keyword evidence="4" id="KW-1185">Reference proteome</keyword>
<gene>
    <name evidence="3" type="ORF">BCR39DRAFT_360345</name>
</gene>
<dbReference type="InParanoid" id="A0A1Y2AM50"/>
<dbReference type="FunCoup" id="A0A1Y2AM50">
    <property type="interactions" value="166"/>
</dbReference>
<evidence type="ECO:0000313" key="3">
    <source>
        <dbReference type="EMBL" id="ORY23370.1"/>
    </source>
</evidence>
<dbReference type="PANTHER" id="PTHR14464:SF4">
    <property type="entry name" value="EXONUCLEASE V"/>
    <property type="match status" value="1"/>
</dbReference>
<organism evidence="3 4">
    <name type="scientific">Naematelia encephala</name>
    <dbReference type="NCBI Taxonomy" id="71784"/>
    <lineage>
        <taxon>Eukaryota</taxon>
        <taxon>Fungi</taxon>
        <taxon>Dikarya</taxon>
        <taxon>Basidiomycota</taxon>
        <taxon>Agaricomycotina</taxon>
        <taxon>Tremellomycetes</taxon>
        <taxon>Tremellales</taxon>
        <taxon>Naemateliaceae</taxon>
        <taxon>Naematelia</taxon>
    </lineage>
</organism>
<feature type="region of interest" description="Disordered" evidence="2">
    <location>
        <begin position="283"/>
        <end position="321"/>
    </location>
</feature>
<comment type="caution">
    <text evidence="3">The sequence shown here is derived from an EMBL/GenBank/DDBJ whole genome shotgun (WGS) entry which is preliminary data.</text>
</comment>
<dbReference type="AlphaFoldDB" id="A0A1Y2AM50"/>
<dbReference type="Pfam" id="PF09810">
    <property type="entry name" value="Exo5"/>
    <property type="match status" value="2"/>
</dbReference>
<dbReference type="GO" id="GO:0036297">
    <property type="term" value="P:interstrand cross-link repair"/>
    <property type="evidence" value="ECO:0007669"/>
    <property type="project" value="TreeGrafter"/>
</dbReference>
<keyword evidence="3" id="KW-0269">Exonuclease</keyword>
<dbReference type="OrthoDB" id="354769at2759"/>
<dbReference type="EMBL" id="MCFC01000080">
    <property type="protein sequence ID" value="ORY23370.1"/>
    <property type="molecule type" value="Genomic_DNA"/>
</dbReference>
<reference evidence="3 4" key="1">
    <citation type="submission" date="2016-07" db="EMBL/GenBank/DDBJ databases">
        <title>Pervasive Adenine N6-methylation of Active Genes in Fungi.</title>
        <authorList>
            <consortium name="DOE Joint Genome Institute"/>
            <person name="Mondo S.J."/>
            <person name="Dannebaum R.O."/>
            <person name="Kuo R.C."/>
            <person name="Labutti K."/>
            <person name="Haridas S."/>
            <person name="Kuo A."/>
            <person name="Salamov A."/>
            <person name="Ahrendt S.R."/>
            <person name="Lipzen A."/>
            <person name="Sullivan W."/>
            <person name="Andreopoulos W.B."/>
            <person name="Clum A."/>
            <person name="Lindquist E."/>
            <person name="Daum C."/>
            <person name="Ramamoorthy G.K."/>
            <person name="Gryganskyi A."/>
            <person name="Culley D."/>
            <person name="Magnuson J.K."/>
            <person name="James T.Y."/>
            <person name="O'Malley M.A."/>
            <person name="Stajich J.E."/>
            <person name="Spatafora J.W."/>
            <person name="Visel A."/>
            <person name="Grigoriev I.V."/>
        </authorList>
    </citation>
    <scope>NUCLEOTIDE SEQUENCE [LARGE SCALE GENOMIC DNA]</scope>
    <source>
        <strain evidence="3 4">68-887.2</strain>
    </source>
</reference>
<feature type="region of interest" description="Disordered" evidence="2">
    <location>
        <begin position="429"/>
        <end position="659"/>
    </location>
</feature>
<comment type="similarity">
    <text evidence="1">Belongs to the EXO5 family.</text>
</comment>
<dbReference type="PANTHER" id="PTHR14464">
    <property type="entry name" value="EXONUCLEASE V"/>
    <property type="match status" value="1"/>
</dbReference>
<evidence type="ECO:0000256" key="2">
    <source>
        <dbReference type="SAM" id="MobiDB-lite"/>
    </source>
</evidence>
<evidence type="ECO:0000313" key="4">
    <source>
        <dbReference type="Proteomes" id="UP000193986"/>
    </source>
</evidence>
<dbReference type="InterPro" id="IPR019190">
    <property type="entry name" value="EXOV"/>
</dbReference>
<keyword evidence="3" id="KW-0378">Hydrolase</keyword>
<accession>A0A1Y2AM50</accession>
<feature type="compositionally biased region" description="Low complexity" evidence="2">
    <location>
        <begin position="551"/>
        <end position="571"/>
    </location>
</feature>
<protein>
    <submittedName>
        <fullName evidence="3">Exonuclease V</fullName>
    </submittedName>
</protein>
<feature type="compositionally biased region" description="Acidic residues" evidence="2">
    <location>
        <begin position="509"/>
        <end position="520"/>
    </location>
</feature>
<dbReference type="GO" id="GO:0005634">
    <property type="term" value="C:nucleus"/>
    <property type="evidence" value="ECO:0007669"/>
    <property type="project" value="TreeGrafter"/>
</dbReference>
<dbReference type="GO" id="GO:0005739">
    <property type="term" value="C:mitochondrion"/>
    <property type="evidence" value="ECO:0007669"/>
    <property type="project" value="TreeGrafter"/>
</dbReference>
<feature type="compositionally biased region" description="Low complexity" evidence="2">
    <location>
        <begin position="580"/>
        <end position="627"/>
    </location>
</feature>